<dbReference type="SUPFAM" id="SSF50978">
    <property type="entry name" value="WD40 repeat-like"/>
    <property type="match status" value="1"/>
</dbReference>
<dbReference type="InterPro" id="IPR036322">
    <property type="entry name" value="WD40_repeat_dom_sf"/>
</dbReference>
<protein>
    <submittedName>
        <fullName evidence="1">Uncharacterized protein</fullName>
    </submittedName>
</protein>
<gene>
    <name evidence="1" type="ORF">FIBSPDRAFT_202764</name>
</gene>
<dbReference type="InterPro" id="IPR015943">
    <property type="entry name" value="WD40/YVTN_repeat-like_dom_sf"/>
</dbReference>
<dbReference type="EMBL" id="KV417677">
    <property type="protein sequence ID" value="KZP10600.1"/>
    <property type="molecule type" value="Genomic_DNA"/>
</dbReference>
<name>A0A165ZHI2_9AGAM</name>
<dbReference type="Proteomes" id="UP000076532">
    <property type="component" value="Unassembled WGS sequence"/>
</dbReference>
<dbReference type="OrthoDB" id="242910at2759"/>
<sequence length="141" mass="15963">MRIWELMSATLGFLYHPNIRFASRDGTRRTEATLNAHLRSHSDAITGLAVSPDHMSFVFSSDDDKTCGWSGMSPVSRGTPVKVYTALRARQTMGVSDEITLHWSSQRRGYPTIPGFPSSRAEILQFLKMLLWCSWTMPIRL</sequence>
<dbReference type="Gene3D" id="2.130.10.10">
    <property type="entry name" value="YVTN repeat-like/Quinoprotein amine dehydrogenase"/>
    <property type="match status" value="1"/>
</dbReference>
<organism evidence="1 2">
    <name type="scientific">Athelia psychrophila</name>
    <dbReference type="NCBI Taxonomy" id="1759441"/>
    <lineage>
        <taxon>Eukaryota</taxon>
        <taxon>Fungi</taxon>
        <taxon>Dikarya</taxon>
        <taxon>Basidiomycota</taxon>
        <taxon>Agaricomycotina</taxon>
        <taxon>Agaricomycetes</taxon>
        <taxon>Agaricomycetidae</taxon>
        <taxon>Atheliales</taxon>
        <taxon>Atheliaceae</taxon>
        <taxon>Athelia</taxon>
    </lineage>
</organism>
<evidence type="ECO:0000313" key="1">
    <source>
        <dbReference type="EMBL" id="KZP10600.1"/>
    </source>
</evidence>
<proteinExistence type="predicted"/>
<dbReference type="AlphaFoldDB" id="A0A165ZHI2"/>
<accession>A0A165ZHI2</accession>
<reference evidence="1 2" key="1">
    <citation type="journal article" date="2016" name="Mol. Biol. Evol.">
        <title>Comparative Genomics of Early-Diverging Mushroom-Forming Fungi Provides Insights into the Origins of Lignocellulose Decay Capabilities.</title>
        <authorList>
            <person name="Nagy L.G."/>
            <person name="Riley R."/>
            <person name="Tritt A."/>
            <person name="Adam C."/>
            <person name="Daum C."/>
            <person name="Floudas D."/>
            <person name="Sun H."/>
            <person name="Yadav J.S."/>
            <person name="Pangilinan J."/>
            <person name="Larsson K.H."/>
            <person name="Matsuura K."/>
            <person name="Barry K."/>
            <person name="Labutti K."/>
            <person name="Kuo R."/>
            <person name="Ohm R.A."/>
            <person name="Bhattacharya S.S."/>
            <person name="Shirouzu T."/>
            <person name="Yoshinaga Y."/>
            <person name="Martin F.M."/>
            <person name="Grigoriev I.V."/>
            <person name="Hibbett D.S."/>
        </authorList>
    </citation>
    <scope>NUCLEOTIDE SEQUENCE [LARGE SCALE GENOMIC DNA]</scope>
    <source>
        <strain evidence="1 2">CBS 109695</strain>
    </source>
</reference>
<keyword evidence="2" id="KW-1185">Reference proteome</keyword>
<dbReference type="STRING" id="436010.A0A165ZHI2"/>
<evidence type="ECO:0000313" key="2">
    <source>
        <dbReference type="Proteomes" id="UP000076532"/>
    </source>
</evidence>